<keyword evidence="3" id="KW-1185">Reference proteome</keyword>
<organism evidence="2 3">
    <name type="scientific">Ectocarpus siliculosus</name>
    <name type="common">Brown alga</name>
    <name type="synonym">Conferva siliculosa</name>
    <dbReference type="NCBI Taxonomy" id="2880"/>
    <lineage>
        <taxon>Eukaryota</taxon>
        <taxon>Sar</taxon>
        <taxon>Stramenopiles</taxon>
        <taxon>Ochrophyta</taxon>
        <taxon>PX clade</taxon>
        <taxon>Phaeophyceae</taxon>
        <taxon>Ectocarpales</taxon>
        <taxon>Ectocarpaceae</taxon>
        <taxon>Ectocarpus</taxon>
    </lineage>
</organism>
<dbReference type="InterPro" id="IPR029058">
    <property type="entry name" value="AB_hydrolase_fold"/>
</dbReference>
<dbReference type="SUPFAM" id="SSF53474">
    <property type="entry name" value="alpha/beta-Hydrolases"/>
    <property type="match status" value="1"/>
</dbReference>
<dbReference type="eggNOG" id="ENOG502S15P">
    <property type="taxonomic scope" value="Eukaryota"/>
</dbReference>
<dbReference type="EMBL" id="FN648863">
    <property type="protein sequence ID" value="CBN75037.1"/>
    <property type="molecule type" value="Genomic_DNA"/>
</dbReference>
<dbReference type="InterPro" id="IPR000073">
    <property type="entry name" value="AB_hydrolase_1"/>
</dbReference>
<evidence type="ECO:0000259" key="1">
    <source>
        <dbReference type="Pfam" id="PF00561"/>
    </source>
</evidence>
<sequence>MDRVMMTGAFWEGIVQGVGMKTPTSPTAKEKCPVLICPAQLSVPGDYGQMVTELKERGFPAYCADLTRFGWITGLLPSALSPEYLKGELTPANTLKFYYEAIDRALEEIKERHPGQGVHVIGHSIGGWVARAWLAEGCADTDRENVLSLTTLGTPNTAPPEDAGLWAAVDQTRGLLKDINARFPGAHVEGVRYTSVAGTALEGKFPGSVEQMLAYVSYLPLCGDGGSRGDGIIPLDVAVLEGSTVVELPSSKHSGFVPFPGDAIDLGEDFLWYGSSSLMDSWVGNLDEAEQHRRGTRRQAAWRKSGGKQW</sequence>
<dbReference type="EMBL" id="FN649741">
    <property type="protein sequence ID" value="CBN75037.1"/>
    <property type="molecule type" value="Genomic_DNA"/>
</dbReference>
<dbReference type="OrthoDB" id="348976at2759"/>
<accession>D8LRD2</accession>
<evidence type="ECO:0000313" key="2">
    <source>
        <dbReference type="EMBL" id="CBN75037.1"/>
    </source>
</evidence>
<dbReference type="OMA" id="CPAQFCV"/>
<reference evidence="2 3" key="1">
    <citation type="journal article" date="2010" name="Nature">
        <title>The Ectocarpus genome and the independent evolution of multicellularity in brown algae.</title>
        <authorList>
            <person name="Cock J.M."/>
            <person name="Sterck L."/>
            <person name="Rouze P."/>
            <person name="Scornet D."/>
            <person name="Allen A.E."/>
            <person name="Amoutzias G."/>
            <person name="Anthouard V."/>
            <person name="Artiguenave F."/>
            <person name="Aury J.M."/>
            <person name="Badger J.H."/>
            <person name="Beszteri B."/>
            <person name="Billiau K."/>
            <person name="Bonnet E."/>
            <person name="Bothwell J.H."/>
            <person name="Bowler C."/>
            <person name="Boyen C."/>
            <person name="Brownlee C."/>
            <person name="Carrano C.J."/>
            <person name="Charrier B."/>
            <person name="Cho G.Y."/>
            <person name="Coelho S.M."/>
            <person name="Collen J."/>
            <person name="Corre E."/>
            <person name="Da Silva C."/>
            <person name="Delage L."/>
            <person name="Delaroque N."/>
            <person name="Dittami S.M."/>
            <person name="Doulbeau S."/>
            <person name="Elias M."/>
            <person name="Farnham G."/>
            <person name="Gachon C.M."/>
            <person name="Gschloessl B."/>
            <person name="Heesch S."/>
            <person name="Jabbari K."/>
            <person name="Jubin C."/>
            <person name="Kawai H."/>
            <person name="Kimura K."/>
            <person name="Kloareg B."/>
            <person name="Kupper F.C."/>
            <person name="Lang D."/>
            <person name="Le Bail A."/>
            <person name="Leblanc C."/>
            <person name="Lerouge P."/>
            <person name="Lohr M."/>
            <person name="Lopez P.J."/>
            <person name="Martens C."/>
            <person name="Maumus F."/>
            <person name="Michel G."/>
            <person name="Miranda-Saavedra D."/>
            <person name="Morales J."/>
            <person name="Moreau H."/>
            <person name="Motomura T."/>
            <person name="Nagasato C."/>
            <person name="Napoli C.A."/>
            <person name="Nelson D.R."/>
            <person name="Nyvall-Collen P."/>
            <person name="Peters A.F."/>
            <person name="Pommier C."/>
            <person name="Potin P."/>
            <person name="Poulain J."/>
            <person name="Quesneville H."/>
            <person name="Read B."/>
            <person name="Rensing S.A."/>
            <person name="Ritter A."/>
            <person name="Rousvoal S."/>
            <person name="Samanta M."/>
            <person name="Samson G."/>
            <person name="Schroeder D.C."/>
            <person name="Segurens B."/>
            <person name="Strittmatter M."/>
            <person name="Tonon T."/>
            <person name="Tregear J.W."/>
            <person name="Valentin K."/>
            <person name="von Dassow P."/>
            <person name="Yamagishi T."/>
            <person name="Van de Peer Y."/>
            <person name="Wincker P."/>
        </authorList>
    </citation>
    <scope>NUCLEOTIDE SEQUENCE [LARGE SCALE GENOMIC DNA]</scope>
    <source>
        <strain evidence="3">Ec32 / CCAP1310/4</strain>
    </source>
</reference>
<gene>
    <name evidence="2" type="ORF">Esi_0064_0102</name>
</gene>
<dbReference type="PANTHER" id="PTHR47909">
    <property type="entry name" value="ALPHA/BETA-HYDROLASES SUPERFAMILY PROTEIN"/>
    <property type="match status" value="1"/>
</dbReference>
<feature type="domain" description="AB hydrolase-1" evidence="1">
    <location>
        <begin position="54"/>
        <end position="172"/>
    </location>
</feature>
<dbReference type="STRING" id="2880.D8LRD2"/>
<dbReference type="PANTHER" id="PTHR47909:SF2">
    <property type="entry name" value="GPI INOSITOL-DEACYLASE"/>
    <property type="match status" value="1"/>
</dbReference>
<dbReference type="InParanoid" id="D8LRD2"/>
<dbReference type="AlphaFoldDB" id="D8LRD2"/>
<protein>
    <recommendedName>
        <fullName evidence="1">AB hydrolase-1 domain-containing protein</fullName>
    </recommendedName>
</protein>
<proteinExistence type="predicted"/>
<dbReference type="Pfam" id="PF00561">
    <property type="entry name" value="Abhydrolase_1"/>
    <property type="match status" value="1"/>
</dbReference>
<name>D8LRD2_ECTSI</name>
<evidence type="ECO:0000313" key="3">
    <source>
        <dbReference type="Proteomes" id="UP000002630"/>
    </source>
</evidence>
<dbReference type="Proteomes" id="UP000002630">
    <property type="component" value="Linkage Group LG16"/>
</dbReference>
<dbReference type="Gene3D" id="3.40.50.1820">
    <property type="entry name" value="alpha/beta hydrolase"/>
    <property type="match status" value="1"/>
</dbReference>